<evidence type="ECO:0000256" key="9">
    <source>
        <dbReference type="ARBA" id="ARBA00050729"/>
    </source>
</evidence>
<dbReference type="AlphaFoldDB" id="A0A0G4JSS4"/>
<evidence type="ECO:0000313" key="16">
    <source>
        <dbReference type="EMBL" id="CPR15208.1"/>
    </source>
</evidence>
<evidence type="ECO:0000256" key="3">
    <source>
        <dbReference type="ARBA" id="ARBA00022741"/>
    </source>
</evidence>
<name>A0A0G4JSS4_9GAMM</name>
<dbReference type="InterPro" id="IPR011611">
    <property type="entry name" value="PfkB_dom"/>
</dbReference>
<evidence type="ECO:0000256" key="1">
    <source>
        <dbReference type="ARBA" id="ARBA00010688"/>
    </source>
</evidence>
<dbReference type="PANTHER" id="PTHR43085:SF15">
    <property type="entry name" value="2-DEHYDRO-3-DEOXYGLUCONOKINASE"/>
    <property type="match status" value="1"/>
</dbReference>
<dbReference type="EC" id="2.7.1.45" evidence="11"/>
<evidence type="ECO:0000256" key="4">
    <source>
        <dbReference type="ARBA" id="ARBA00022777"/>
    </source>
</evidence>
<organism evidence="16 17">
    <name type="scientific">Brenneria goodwinii</name>
    <dbReference type="NCBI Taxonomy" id="1109412"/>
    <lineage>
        <taxon>Bacteria</taxon>
        <taxon>Pseudomonadati</taxon>
        <taxon>Pseudomonadota</taxon>
        <taxon>Gammaproteobacteria</taxon>
        <taxon>Enterobacterales</taxon>
        <taxon>Pectobacteriaceae</taxon>
        <taxon>Brenneria</taxon>
    </lineage>
</organism>
<dbReference type="InterPro" id="IPR050306">
    <property type="entry name" value="PfkB_Carbo_kinase"/>
</dbReference>
<feature type="domain" description="Carbohydrate kinase PfkB" evidence="15">
    <location>
        <begin position="49"/>
        <end position="350"/>
    </location>
</feature>
<dbReference type="InterPro" id="IPR029056">
    <property type="entry name" value="Ribokinase-like"/>
</dbReference>
<dbReference type="GO" id="GO:0005524">
    <property type="term" value="F:ATP binding"/>
    <property type="evidence" value="ECO:0007669"/>
    <property type="project" value="UniProtKB-KW"/>
</dbReference>
<protein>
    <recommendedName>
        <fullName evidence="12">2-dehydro-3-deoxygluconokinase</fullName>
        <ecNumber evidence="11">2.7.1.45</ecNumber>
    </recommendedName>
    <alternativeName>
        <fullName evidence="13">2-keto-3-deoxygluconokinase</fullName>
    </alternativeName>
    <alternativeName>
        <fullName evidence="14">3-deoxy-2-oxo-D-gluconate kinase</fullName>
    </alternativeName>
    <alternativeName>
        <fullName evidence="8">KDG kinase</fullName>
    </alternativeName>
</protein>
<dbReference type="CDD" id="cd01166">
    <property type="entry name" value="KdgK"/>
    <property type="match status" value="1"/>
</dbReference>
<dbReference type="GO" id="GO:0019698">
    <property type="term" value="P:D-galacturonate catabolic process"/>
    <property type="evidence" value="ECO:0007669"/>
    <property type="project" value="TreeGrafter"/>
</dbReference>
<dbReference type="STRING" id="1109412.BN1221_01381"/>
<dbReference type="FunFam" id="3.40.1190.20:FF:000011">
    <property type="entry name" value="2-dehydro-3-deoxygluconokinase, putative"/>
    <property type="match status" value="1"/>
</dbReference>
<sequence length="354" mass="39135">MFSDPYHKKIKHHFNAIDSASRYVETDGNSCVLLTPYFSNRPALMTTNNIAVIGECMIELSQKGTDLSRGFGGDTLNTAVYIARQVQPDALGVHYVTALGTDSFSEEMIAAWQQEGVQTDLIQRLDNKLPGLYFIETDDSGERTFYYWRNDAAARYWLDSADAEKICRELAHFDYLYLSGISLAILNAESRQRLLSLLLACRANGGKVIFDNNYRPRLWQSKEETQQAYTDMLSCTDIAFLTLDDEDMLWGAKPVAEVLARTHGLGVTEIIIKRGADSCLVSQPGQELIDVPAVKLPKDKVVDTTAAGDSFSAGYLAVRLNGGSAQEAAQRGHLTASTVIQYRGAIIPQEAMPV</sequence>
<dbReference type="EMBL" id="CGIG01000001">
    <property type="protein sequence ID" value="CPR15208.1"/>
    <property type="molecule type" value="Genomic_DNA"/>
</dbReference>
<dbReference type="PANTHER" id="PTHR43085">
    <property type="entry name" value="HEXOKINASE FAMILY MEMBER"/>
    <property type="match status" value="1"/>
</dbReference>
<evidence type="ECO:0000256" key="11">
    <source>
        <dbReference type="ARBA" id="ARBA00066369"/>
    </source>
</evidence>
<comment type="similarity">
    <text evidence="1">Belongs to the carbohydrate kinase PfkB family.</text>
</comment>
<gene>
    <name evidence="16" type="ORF">BN1221_01381</name>
</gene>
<evidence type="ECO:0000256" key="2">
    <source>
        <dbReference type="ARBA" id="ARBA00022679"/>
    </source>
</evidence>
<accession>A0A0G4JSS4</accession>
<keyword evidence="4 16" id="KW-0418">Kinase</keyword>
<dbReference type="InterPro" id="IPR002173">
    <property type="entry name" value="Carboh/pur_kinase_PfkB_CS"/>
</dbReference>
<evidence type="ECO:0000256" key="6">
    <source>
        <dbReference type="ARBA" id="ARBA00023277"/>
    </source>
</evidence>
<dbReference type="Proteomes" id="UP000044377">
    <property type="component" value="Unassembled WGS sequence"/>
</dbReference>
<evidence type="ECO:0000256" key="5">
    <source>
        <dbReference type="ARBA" id="ARBA00022840"/>
    </source>
</evidence>
<dbReference type="Gene3D" id="3.40.1190.20">
    <property type="match status" value="1"/>
</dbReference>
<dbReference type="SUPFAM" id="SSF53613">
    <property type="entry name" value="Ribokinase-like"/>
    <property type="match status" value="1"/>
</dbReference>
<comment type="pathway">
    <text evidence="7">Carbohydrate acid metabolism; 2-dehydro-3-deoxy-D-gluconate degradation; D-glyceraldehyde 3-phosphate and pyruvate from 2-dehydro-3-deoxy-D-gluconate: step 1/2.</text>
</comment>
<dbReference type="GO" id="GO:0042840">
    <property type="term" value="P:D-glucuronate catabolic process"/>
    <property type="evidence" value="ECO:0007669"/>
    <property type="project" value="TreeGrafter"/>
</dbReference>
<evidence type="ECO:0000256" key="12">
    <source>
        <dbReference type="ARBA" id="ARBA00067931"/>
    </source>
</evidence>
<dbReference type="GO" id="GO:0006974">
    <property type="term" value="P:DNA damage response"/>
    <property type="evidence" value="ECO:0007669"/>
    <property type="project" value="TreeGrafter"/>
</dbReference>
<evidence type="ECO:0000256" key="13">
    <source>
        <dbReference type="ARBA" id="ARBA00075711"/>
    </source>
</evidence>
<dbReference type="Pfam" id="PF00294">
    <property type="entry name" value="PfkB"/>
    <property type="match status" value="1"/>
</dbReference>
<evidence type="ECO:0000259" key="15">
    <source>
        <dbReference type="Pfam" id="PF00294"/>
    </source>
</evidence>
<dbReference type="GO" id="GO:0008673">
    <property type="term" value="F:2-dehydro-3-deoxygluconokinase activity"/>
    <property type="evidence" value="ECO:0007669"/>
    <property type="project" value="UniProtKB-EC"/>
</dbReference>
<keyword evidence="3" id="KW-0547">Nucleotide-binding</keyword>
<comment type="catalytic activity">
    <reaction evidence="9">
        <text>2-dehydro-3-deoxy-D-gluconate + ATP = 2-dehydro-3-deoxy-6-phospho-D-gluconate + ADP + H(+)</text>
        <dbReference type="Rhea" id="RHEA:14797"/>
        <dbReference type="ChEBI" id="CHEBI:15378"/>
        <dbReference type="ChEBI" id="CHEBI:30616"/>
        <dbReference type="ChEBI" id="CHEBI:57569"/>
        <dbReference type="ChEBI" id="CHEBI:57990"/>
        <dbReference type="ChEBI" id="CHEBI:456216"/>
        <dbReference type="EC" id="2.7.1.45"/>
    </reaction>
</comment>
<evidence type="ECO:0000256" key="14">
    <source>
        <dbReference type="ARBA" id="ARBA00080545"/>
    </source>
</evidence>
<proteinExistence type="inferred from homology"/>
<dbReference type="PROSITE" id="PS00584">
    <property type="entry name" value="PFKB_KINASES_2"/>
    <property type="match status" value="1"/>
</dbReference>
<keyword evidence="6" id="KW-0119">Carbohydrate metabolism</keyword>
<dbReference type="GO" id="GO:0005829">
    <property type="term" value="C:cytosol"/>
    <property type="evidence" value="ECO:0007669"/>
    <property type="project" value="TreeGrafter"/>
</dbReference>
<comment type="function">
    <text evidence="10">Catalyzes the phosphorylation of 2-keto-3-deoxygluconate (KDG) to produce 2-keto-3-deoxy-6-phosphogluconate (KDPG).</text>
</comment>
<evidence type="ECO:0000256" key="7">
    <source>
        <dbReference type="ARBA" id="ARBA00043951"/>
    </source>
</evidence>
<evidence type="ECO:0000256" key="10">
    <source>
        <dbReference type="ARBA" id="ARBA00054997"/>
    </source>
</evidence>
<evidence type="ECO:0000256" key="8">
    <source>
        <dbReference type="ARBA" id="ARBA00044254"/>
    </source>
</evidence>
<evidence type="ECO:0000313" key="17">
    <source>
        <dbReference type="Proteomes" id="UP000044377"/>
    </source>
</evidence>
<reference evidence="17" key="1">
    <citation type="submission" date="2015-01" db="EMBL/GenBank/DDBJ databases">
        <authorList>
            <person name="Paterson Steve"/>
        </authorList>
    </citation>
    <scope>NUCLEOTIDE SEQUENCE [LARGE SCALE GENOMIC DNA]</scope>
    <source>
        <strain evidence="17">OBR1</strain>
    </source>
</reference>
<keyword evidence="5" id="KW-0067">ATP-binding</keyword>
<keyword evidence="17" id="KW-1185">Reference proteome</keyword>
<keyword evidence="2 16" id="KW-0808">Transferase</keyword>